<evidence type="ECO:0000313" key="2">
    <source>
        <dbReference type="Proteomes" id="UP000772434"/>
    </source>
</evidence>
<name>A0A9P5PMP1_9AGAR</name>
<keyword evidence="2" id="KW-1185">Reference proteome</keyword>
<sequence length="458" mass="51316">MRFGAYSGNDTGAELKCSTTTSLKIYAPKPRIKKMFYSRDMLEKKFLGSFVEEVLREGKKVQPSYCVITTICTETWYRDMSLGQLQKALTRILEPALNAFARIQVPPSRCRRFSRIPETLANGKKVHVSKRPIRTIRTAGSVLGEAARLCARFQLMKVEAVEELLYARSASFFVNYALALICPAIMLNDDLIRDLLSLALVSRIFLEPALDTMWKSIVGIEPVLSVLPEASTLTSGMKMFTRPIDPSSWDRLHFYTSHVRKFSSPPGESELNVLHSVWMDLGKGKPIFPKLRSLHLSPRLCNSNKYTLFLATSLQVVSGPRNFWCLLGLESLSVMYPSHLEVDFIQAIALLPKLTYLSLAIPAGIALDYAGIESGFPSLTKVVLWGSTSDTRKVLAVVSSQALQDLLFHWRATHVVDLSPLDITLTTRLLPTFPFLRDLVIEEAWVSSLAKDLNALQL</sequence>
<proteinExistence type="predicted"/>
<organism evidence="1 2">
    <name type="scientific">Rhodocollybia butyracea</name>
    <dbReference type="NCBI Taxonomy" id="206335"/>
    <lineage>
        <taxon>Eukaryota</taxon>
        <taxon>Fungi</taxon>
        <taxon>Dikarya</taxon>
        <taxon>Basidiomycota</taxon>
        <taxon>Agaricomycotina</taxon>
        <taxon>Agaricomycetes</taxon>
        <taxon>Agaricomycetidae</taxon>
        <taxon>Agaricales</taxon>
        <taxon>Marasmiineae</taxon>
        <taxon>Omphalotaceae</taxon>
        <taxon>Rhodocollybia</taxon>
    </lineage>
</organism>
<accession>A0A9P5PMP1</accession>
<dbReference type="OrthoDB" id="2851041at2759"/>
<comment type="caution">
    <text evidence="1">The sequence shown here is derived from an EMBL/GenBank/DDBJ whole genome shotgun (WGS) entry which is preliminary data.</text>
</comment>
<dbReference type="AlphaFoldDB" id="A0A9P5PMP1"/>
<dbReference type="EMBL" id="JADNRY010000095">
    <property type="protein sequence ID" value="KAF9065962.1"/>
    <property type="molecule type" value="Genomic_DNA"/>
</dbReference>
<gene>
    <name evidence="1" type="ORF">BDP27DRAFT_1404627</name>
</gene>
<evidence type="ECO:0000313" key="1">
    <source>
        <dbReference type="EMBL" id="KAF9065962.1"/>
    </source>
</evidence>
<reference evidence="1" key="1">
    <citation type="submission" date="2020-11" db="EMBL/GenBank/DDBJ databases">
        <authorList>
            <consortium name="DOE Joint Genome Institute"/>
            <person name="Ahrendt S."/>
            <person name="Riley R."/>
            <person name="Andreopoulos W."/>
            <person name="Labutti K."/>
            <person name="Pangilinan J."/>
            <person name="Ruiz-Duenas F.J."/>
            <person name="Barrasa J.M."/>
            <person name="Sanchez-Garcia M."/>
            <person name="Camarero S."/>
            <person name="Miyauchi S."/>
            <person name="Serrano A."/>
            <person name="Linde D."/>
            <person name="Babiker R."/>
            <person name="Drula E."/>
            <person name="Ayuso-Fernandez I."/>
            <person name="Pacheco R."/>
            <person name="Padilla G."/>
            <person name="Ferreira P."/>
            <person name="Barriuso J."/>
            <person name="Kellner H."/>
            <person name="Castanera R."/>
            <person name="Alfaro M."/>
            <person name="Ramirez L."/>
            <person name="Pisabarro A.G."/>
            <person name="Kuo A."/>
            <person name="Tritt A."/>
            <person name="Lipzen A."/>
            <person name="He G."/>
            <person name="Yan M."/>
            <person name="Ng V."/>
            <person name="Cullen D."/>
            <person name="Martin F."/>
            <person name="Rosso M.-N."/>
            <person name="Henrissat B."/>
            <person name="Hibbett D."/>
            <person name="Martinez A.T."/>
            <person name="Grigoriev I.V."/>
        </authorList>
    </citation>
    <scope>NUCLEOTIDE SEQUENCE</scope>
    <source>
        <strain evidence="1">AH 40177</strain>
    </source>
</reference>
<protein>
    <submittedName>
        <fullName evidence="1">Uncharacterized protein</fullName>
    </submittedName>
</protein>
<dbReference type="Proteomes" id="UP000772434">
    <property type="component" value="Unassembled WGS sequence"/>
</dbReference>